<feature type="region of interest" description="Disordered" evidence="2">
    <location>
        <begin position="1"/>
        <end position="25"/>
    </location>
</feature>
<dbReference type="RefSeq" id="WP_078319611.1">
    <property type="nucleotide sequence ID" value="NZ_FXTS01000003.1"/>
</dbReference>
<feature type="compositionally biased region" description="Polar residues" evidence="2">
    <location>
        <begin position="1"/>
        <end position="13"/>
    </location>
</feature>
<evidence type="ECO:0000313" key="5">
    <source>
        <dbReference type="Proteomes" id="UP000190064"/>
    </source>
</evidence>
<proteinExistence type="predicted"/>
<organism evidence="4 5">
    <name type="scientific">Oceanospirillum linum</name>
    <dbReference type="NCBI Taxonomy" id="966"/>
    <lineage>
        <taxon>Bacteria</taxon>
        <taxon>Pseudomonadati</taxon>
        <taxon>Pseudomonadota</taxon>
        <taxon>Gammaproteobacteria</taxon>
        <taxon>Oceanospirillales</taxon>
        <taxon>Oceanospirillaceae</taxon>
        <taxon>Oceanospirillum</taxon>
    </lineage>
</organism>
<evidence type="ECO:0000313" key="4">
    <source>
        <dbReference type="EMBL" id="OOV87252.1"/>
    </source>
</evidence>
<evidence type="ECO:0000256" key="2">
    <source>
        <dbReference type="SAM" id="MobiDB-lite"/>
    </source>
</evidence>
<comment type="caution">
    <text evidence="4">The sequence shown here is derived from an EMBL/GenBank/DDBJ whole genome shotgun (WGS) entry which is preliminary data.</text>
</comment>
<evidence type="ECO:0000256" key="1">
    <source>
        <dbReference type="SAM" id="Coils"/>
    </source>
</evidence>
<evidence type="ECO:0000256" key="3">
    <source>
        <dbReference type="SAM" id="Phobius"/>
    </source>
</evidence>
<keyword evidence="3" id="KW-0472">Membrane</keyword>
<gene>
    <name evidence="4" type="ORF">BTA35_0209740</name>
</gene>
<name>A0A1T1HBR2_OCELI</name>
<sequence>MGTDTRSQSTPHQDLQPKQDHASPCAPELQLQLETRERLVRLEEENRHLREKVTDLNDKHKHLRCDLDEKHTISQQQLSDRAGKLSSRIDTLSRRLDRLFGFWMISTMLLMLFVVAVMFRAGH</sequence>
<keyword evidence="1" id="KW-0175">Coiled coil</keyword>
<reference evidence="4" key="1">
    <citation type="submission" date="2017-02" db="EMBL/GenBank/DDBJ databases">
        <title>Draft Genome Sequence of the Salt Water Bacterium Oceanospirillum linum ATCC 11336.</title>
        <authorList>
            <person name="Trachtenberg A.M."/>
            <person name="Carney J.G."/>
            <person name="Linnane J.D."/>
            <person name="Rheaume B.A."/>
            <person name="Pitts N.L."/>
            <person name="Mykles D.L."/>
            <person name="Maclea K.S."/>
        </authorList>
    </citation>
    <scope>NUCLEOTIDE SEQUENCE [LARGE SCALE GENOMIC DNA]</scope>
    <source>
        <strain evidence="4">ATCC 11336</strain>
    </source>
</reference>
<feature type="coiled-coil region" evidence="1">
    <location>
        <begin position="32"/>
        <end position="66"/>
    </location>
</feature>
<dbReference type="Proteomes" id="UP000190064">
    <property type="component" value="Unassembled WGS sequence"/>
</dbReference>
<dbReference type="EMBL" id="MTSD02000003">
    <property type="protein sequence ID" value="OOV87252.1"/>
    <property type="molecule type" value="Genomic_DNA"/>
</dbReference>
<protein>
    <submittedName>
        <fullName evidence="4">Uncharacterized protein</fullName>
    </submittedName>
</protein>
<keyword evidence="3" id="KW-1133">Transmembrane helix</keyword>
<feature type="transmembrane region" description="Helical" evidence="3">
    <location>
        <begin position="99"/>
        <end position="119"/>
    </location>
</feature>
<accession>A0A1T1HBR2</accession>
<dbReference type="AlphaFoldDB" id="A0A1T1HBR2"/>
<keyword evidence="5" id="KW-1185">Reference proteome</keyword>
<keyword evidence="3" id="KW-0812">Transmembrane</keyword>